<dbReference type="Pfam" id="PF01022">
    <property type="entry name" value="HTH_5"/>
    <property type="match status" value="1"/>
</dbReference>
<dbReference type="EMBL" id="FOOI01000002">
    <property type="protein sequence ID" value="SFF86840.1"/>
    <property type="molecule type" value="Genomic_DNA"/>
</dbReference>
<evidence type="ECO:0000256" key="4">
    <source>
        <dbReference type="SAM" id="MobiDB-lite"/>
    </source>
</evidence>
<dbReference type="GO" id="GO:0003677">
    <property type="term" value="F:DNA binding"/>
    <property type="evidence" value="ECO:0007669"/>
    <property type="project" value="UniProtKB-KW"/>
</dbReference>
<evidence type="ECO:0000259" key="5">
    <source>
        <dbReference type="PROSITE" id="PS50987"/>
    </source>
</evidence>
<accession>A0A1I2M7H9</accession>
<dbReference type="Proteomes" id="UP000199052">
    <property type="component" value="Unassembled WGS sequence"/>
</dbReference>
<dbReference type="InterPro" id="IPR036388">
    <property type="entry name" value="WH-like_DNA-bd_sf"/>
</dbReference>
<proteinExistence type="predicted"/>
<gene>
    <name evidence="6" type="ORF">SAMN05421678_102463</name>
</gene>
<protein>
    <submittedName>
        <fullName evidence="6">DNA-binding transcriptional regulator, ArsR family</fullName>
    </submittedName>
</protein>
<keyword evidence="1" id="KW-0805">Transcription regulation</keyword>
<organism evidence="6 7">
    <name type="scientific">Actinopolymorpha cephalotaxi</name>
    <dbReference type="NCBI Taxonomy" id="504797"/>
    <lineage>
        <taxon>Bacteria</taxon>
        <taxon>Bacillati</taxon>
        <taxon>Actinomycetota</taxon>
        <taxon>Actinomycetes</taxon>
        <taxon>Propionibacteriales</taxon>
        <taxon>Actinopolymorphaceae</taxon>
        <taxon>Actinopolymorpha</taxon>
    </lineage>
</organism>
<dbReference type="InterPro" id="IPR036390">
    <property type="entry name" value="WH_DNA-bd_sf"/>
</dbReference>
<feature type="compositionally biased region" description="Low complexity" evidence="4">
    <location>
        <begin position="11"/>
        <end position="32"/>
    </location>
</feature>
<dbReference type="CDD" id="cd00090">
    <property type="entry name" value="HTH_ARSR"/>
    <property type="match status" value="1"/>
</dbReference>
<dbReference type="AlphaFoldDB" id="A0A1I2M7H9"/>
<dbReference type="PANTHER" id="PTHR43132:SF8">
    <property type="entry name" value="HTH-TYPE TRANSCRIPTIONAL REGULATOR KMTR"/>
    <property type="match status" value="1"/>
</dbReference>
<evidence type="ECO:0000313" key="7">
    <source>
        <dbReference type="Proteomes" id="UP000199052"/>
    </source>
</evidence>
<name>A0A1I2M7H9_9ACTN</name>
<evidence type="ECO:0000313" key="6">
    <source>
        <dbReference type="EMBL" id="SFF86840.1"/>
    </source>
</evidence>
<dbReference type="PROSITE" id="PS50987">
    <property type="entry name" value="HTH_ARSR_2"/>
    <property type="match status" value="1"/>
</dbReference>
<dbReference type="SMART" id="SM00418">
    <property type="entry name" value="HTH_ARSR"/>
    <property type="match status" value="1"/>
</dbReference>
<feature type="region of interest" description="Disordered" evidence="4">
    <location>
        <begin position="1"/>
        <end position="32"/>
    </location>
</feature>
<dbReference type="InterPro" id="IPR051011">
    <property type="entry name" value="Metal_resp_trans_reg"/>
</dbReference>
<evidence type="ECO:0000256" key="1">
    <source>
        <dbReference type="ARBA" id="ARBA00023015"/>
    </source>
</evidence>
<keyword evidence="3" id="KW-0804">Transcription</keyword>
<feature type="compositionally biased region" description="Pro residues" evidence="4">
    <location>
        <begin position="1"/>
        <end position="10"/>
    </location>
</feature>
<dbReference type="InterPro" id="IPR001845">
    <property type="entry name" value="HTH_ArsR_DNA-bd_dom"/>
</dbReference>
<keyword evidence="2 6" id="KW-0238">DNA-binding</keyword>
<dbReference type="PRINTS" id="PR00778">
    <property type="entry name" value="HTHARSR"/>
</dbReference>
<dbReference type="NCBIfam" id="NF033788">
    <property type="entry name" value="HTH_metalloreg"/>
    <property type="match status" value="1"/>
</dbReference>
<evidence type="ECO:0000256" key="2">
    <source>
        <dbReference type="ARBA" id="ARBA00023125"/>
    </source>
</evidence>
<dbReference type="InterPro" id="IPR011991">
    <property type="entry name" value="ArsR-like_HTH"/>
</dbReference>
<dbReference type="OrthoDB" id="9810923at2"/>
<dbReference type="PANTHER" id="PTHR43132">
    <property type="entry name" value="ARSENICAL RESISTANCE OPERON REPRESSOR ARSR-RELATED"/>
    <property type="match status" value="1"/>
</dbReference>
<evidence type="ECO:0000256" key="3">
    <source>
        <dbReference type="ARBA" id="ARBA00023163"/>
    </source>
</evidence>
<dbReference type="Gene3D" id="1.10.10.10">
    <property type="entry name" value="Winged helix-like DNA-binding domain superfamily/Winged helix DNA-binding domain"/>
    <property type="match status" value="1"/>
</dbReference>
<reference evidence="6 7" key="1">
    <citation type="submission" date="2016-10" db="EMBL/GenBank/DDBJ databases">
        <authorList>
            <person name="de Groot N.N."/>
        </authorList>
    </citation>
    <scope>NUCLEOTIDE SEQUENCE [LARGE SCALE GENOMIC DNA]</scope>
    <source>
        <strain evidence="6 7">CPCC 202808</strain>
    </source>
</reference>
<dbReference type="GO" id="GO:0003700">
    <property type="term" value="F:DNA-binding transcription factor activity"/>
    <property type="evidence" value="ECO:0007669"/>
    <property type="project" value="InterPro"/>
</dbReference>
<feature type="domain" description="HTH arsR-type" evidence="5">
    <location>
        <begin position="28"/>
        <end position="122"/>
    </location>
</feature>
<dbReference type="SUPFAM" id="SSF46785">
    <property type="entry name" value="Winged helix' DNA-binding domain"/>
    <property type="match status" value="1"/>
</dbReference>
<sequence>MVNPADPPSPTGQSVTSGSSGSSGLSGPSGPQLRAAAETFDLLSSPTRLHLVWLLARHEYDVGTLAESTGANVAAVSQHLAKLRLAGLVTARREGRRQIYAVEDPHVLTLVDQIFQHIAPDGSLAPDPPTPRHPRRP</sequence>